<protein>
    <submittedName>
        <fullName evidence="2">Uncharacterized protein</fullName>
    </submittedName>
</protein>
<dbReference type="OrthoDB" id="10667192at2759"/>
<name>A0A6A6RI20_9PLEO</name>
<feature type="chain" id="PRO_5025655123" evidence="1">
    <location>
        <begin position="20"/>
        <end position="242"/>
    </location>
</feature>
<evidence type="ECO:0000313" key="3">
    <source>
        <dbReference type="Proteomes" id="UP000799753"/>
    </source>
</evidence>
<dbReference type="AlphaFoldDB" id="A0A6A6RI20"/>
<reference evidence="2" key="1">
    <citation type="journal article" date="2020" name="Stud. Mycol.">
        <title>101 Dothideomycetes genomes: a test case for predicting lifestyles and emergence of pathogens.</title>
        <authorList>
            <person name="Haridas S."/>
            <person name="Albert R."/>
            <person name="Binder M."/>
            <person name="Bloem J."/>
            <person name="Labutti K."/>
            <person name="Salamov A."/>
            <person name="Andreopoulos B."/>
            <person name="Baker S."/>
            <person name="Barry K."/>
            <person name="Bills G."/>
            <person name="Bluhm B."/>
            <person name="Cannon C."/>
            <person name="Castanera R."/>
            <person name="Culley D."/>
            <person name="Daum C."/>
            <person name="Ezra D."/>
            <person name="Gonzalez J."/>
            <person name="Henrissat B."/>
            <person name="Kuo A."/>
            <person name="Liang C."/>
            <person name="Lipzen A."/>
            <person name="Lutzoni F."/>
            <person name="Magnuson J."/>
            <person name="Mondo S."/>
            <person name="Nolan M."/>
            <person name="Ohm R."/>
            <person name="Pangilinan J."/>
            <person name="Park H.-J."/>
            <person name="Ramirez L."/>
            <person name="Alfaro M."/>
            <person name="Sun H."/>
            <person name="Tritt A."/>
            <person name="Yoshinaga Y."/>
            <person name="Zwiers L.-H."/>
            <person name="Turgeon B."/>
            <person name="Goodwin S."/>
            <person name="Spatafora J."/>
            <person name="Crous P."/>
            <person name="Grigoriev I."/>
        </authorList>
    </citation>
    <scope>NUCLEOTIDE SEQUENCE</scope>
    <source>
        <strain evidence="2">CBS 473.64</strain>
    </source>
</reference>
<keyword evidence="3" id="KW-1185">Reference proteome</keyword>
<accession>A0A6A6RI20</accession>
<dbReference type="Proteomes" id="UP000799753">
    <property type="component" value="Unassembled WGS sequence"/>
</dbReference>
<dbReference type="EMBL" id="MU006810">
    <property type="protein sequence ID" value="KAF2635149.1"/>
    <property type="molecule type" value="Genomic_DNA"/>
</dbReference>
<evidence type="ECO:0000313" key="2">
    <source>
        <dbReference type="EMBL" id="KAF2635149.1"/>
    </source>
</evidence>
<keyword evidence="1" id="KW-0732">Signal</keyword>
<evidence type="ECO:0000256" key="1">
    <source>
        <dbReference type="SAM" id="SignalP"/>
    </source>
</evidence>
<sequence length="242" mass="25991">MLFKNIFLVGALQAAMATAAVMPDIDLSKEITNPTSIIENLLKDHTPQELNDIIGKVKGLKTTRDAAVMPDIDLSKEGDTSILDLLKKLTPDALEDLINKVKSTPSTKRDAALSDIDLSKILPKETAPVVLDGALKSLKSEDLSTIVNQVKNASASSIESFIKDKNIDTVKALLGDNTSAITLIQTLLKLIKTEELTALLNKIKSTSLADIEKFAKNHTLDDVKSLLSAAAKTTKRGVAFSA</sequence>
<proteinExistence type="predicted"/>
<feature type="signal peptide" evidence="1">
    <location>
        <begin position="1"/>
        <end position="19"/>
    </location>
</feature>
<gene>
    <name evidence="2" type="ORF">P280DRAFT_200502</name>
</gene>
<organism evidence="2 3">
    <name type="scientific">Massarina eburnea CBS 473.64</name>
    <dbReference type="NCBI Taxonomy" id="1395130"/>
    <lineage>
        <taxon>Eukaryota</taxon>
        <taxon>Fungi</taxon>
        <taxon>Dikarya</taxon>
        <taxon>Ascomycota</taxon>
        <taxon>Pezizomycotina</taxon>
        <taxon>Dothideomycetes</taxon>
        <taxon>Pleosporomycetidae</taxon>
        <taxon>Pleosporales</taxon>
        <taxon>Massarineae</taxon>
        <taxon>Massarinaceae</taxon>
        <taxon>Massarina</taxon>
    </lineage>
</organism>